<evidence type="ECO:0000313" key="4">
    <source>
        <dbReference type="EMBL" id="CCF75676.1"/>
    </source>
</evidence>
<reference evidence="4 5" key="3">
    <citation type="journal article" date="2016" name="Sci. Rep.">
        <title>Genome-wide diversity and gene expression profiling of Babesia microti isolates identify polymorphic genes that mediate host-pathogen interactions.</title>
        <authorList>
            <person name="Silva J.C."/>
            <person name="Cornillot E."/>
            <person name="McCracken C."/>
            <person name="Usmani-Brown S."/>
            <person name="Dwivedi A."/>
            <person name="Ifeonu O.O."/>
            <person name="Crabtree J."/>
            <person name="Gotia H.T."/>
            <person name="Virji A.Z."/>
            <person name="Reynes C."/>
            <person name="Colinge J."/>
            <person name="Kumar V."/>
            <person name="Lawres L."/>
            <person name="Pazzi J.E."/>
            <person name="Pablo J.V."/>
            <person name="Hung C."/>
            <person name="Brancato J."/>
            <person name="Kumari P."/>
            <person name="Orvis J."/>
            <person name="Tretina K."/>
            <person name="Chibucos M."/>
            <person name="Ott S."/>
            <person name="Sadzewicz L."/>
            <person name="Sengamalay N."/>
            <person name="Shetty A.C."/>
            <person name="Su Q."/>
            <person name="Tallon L."/>
            <person name="Fraser C.M."/>
            <person name="Frutos R."/>
            <person name="Molina D.M."/>
            <person name="Krause P.J."/>
            <person name="Ben Mamoun C."/>
        </authorList>
    </citation>
    <scope>NUCLEOTIDE SEQUENCE [LARGE SCALE GENOMIC DNA]</scope>
    <source>
        <strain evidence="4 5">RI</strain>
    </source>
</reference>
<dbReference type="Gene3D" id="3.30.310.50">
    <property type="entry name" value="Alpha-D-phosphohexomutase, C-terminal domain"/>
    <property type="match status" value="1"/>
</dbReference>
<sequence>MDAYEIHYGTSGFRFTIDDPKTLKSWNQDTGIVNLEDLPPFIIYRCGIALAIIANSNIDTNNSKNKFIGTVITASHNPYKDNGIKMFGSDGYLINEFWENELEKLVNCRTDFQQYLFDNMEKYNIRCSKDDSERVILIGRDNRESGSEIVKILISGIYYGEKVFGKVKFIDMGIICTATLAWCVRFAKVDQEDYYKNLSNNWDLLITNIKQTHINNNLDRGILIIDTAQGSFSTKTEFLKNSLIKLGISTQFYHCDHLKPINDECGSNYVMSKKLPREILNKINILRGYRCVSFDGDADRLIYYIADDLPKIADGDYILCLIIKCIANILSNYNTDELTIGIAQTQYSNISSTNFIFDIFDKLPINIKCRHIYTECGVKHLKRAINGFDIAILYESNGHGELIVNTANVPSELFYLSNISNIAMGDSVSNCLMVEACLCMLNLSIDEWLEFYKPIPFILSQLPLDNIYRNNFMNLLPKIVRYGNHIFSGHHKSRFLIRLSGTESCIRVFVESNNCVELSRQLEDMIRQTIANICYL</sequence>
<dbReference type="PANTHER" id="PTHR45955:SF1">
    <property type="entry name" value="PHOSPHOACETYLGLUCOSAMINE MUTASE"/>
    <property type="match status" value="1"/>
</dbReference>
<dbReference type="RefSeq" id="XP_012650084.1">
    <property type="nucleotide sequence ID" value="XM_012794630.1"/>
</dbReference>
<dbReference type="PANTHER" id="PTHR45955">
    <property type="entry name" value="PHOSPHOACETYLGLUCOSAMINE MUTASE"/>
    <property type="match status" value="1"/>
</dbReference>
<dbReference type="EMBL" id="LN871599">
    <property type="protein sequence ID" value="CCF75676.1"/>
    <property type="molecule type" value="Genomic_DNA"/>
</dbReference>
<evidence type="ECO:0000256" key="1">
    <source>
        <dbReference type="ARBA" id="ARBA00010231"/>
    </source>
</evidence>
<dbReference type="InterPro" id="IPR005844">
    <property type="entry name" value="A-D-PHexomutase_a/b/a-I"/>
</dbReference>
<dbReference type="InterPro" id="IPR049022">
    <property type="entry name" value="AMG1_III"/>
</dbReference>
<protein>
    <submittedName>
        <fullName evidence="4">Phosphoacetylglucosamine mutase</fullName>
        <ecNumber evidence="4">5.4.2.3</ecNumber>
    </submittedName>
</protein>
<reference evidence="4 5" key="2">
    <citation type="journal article" date="2013" name="PLoS ONE">
        <title>Whole genome mapping and re-organization of the nuclear and mitochondrial genomes of Babesia microti isolates.</title>
        <authorList>
            <person name="Cornillot E."/>
            <person name="Dassouli A."/>
            <person name="Garg A."/>
            <person name="Pachikara N."/>
            <person name="Randazzo S."/>
            <person name="Depoix D."/>
            <person name="Carcy B."/>
            <person name="Delbecq S."/>
            <person name="Frutos R."/>
            <person name="Silva J.C."/>
            <person name="Sutton R."/>
            <person name="Krause P.J."/>
            <person name="Mamoun C.B."/>
        </authorList>
    </citation>
    <scope>NUCLEOTIDE SEQUENCE [LARGE SCALE GENOMIC DNA]</scope>
    <source>
        <strain evidence="4 5">RI</strain>
    </source>
</reference>
<keyword evidence="5" id="KW-1185">Reference proteome</keyword>
<dbReference type="Proteomes" id="UP000002899">
    <property type="component" value="Chromosome IV"/>
</dbReference>
<dbReference type="Pfam" id="PF02878">
    <property type="entry name" value="PGM_PMM_I"/>
    <property type="match status" value="1"/>
</dbReference>
<dbReference type="Pfam" id="PF21404">
    <property type="entry name" value="AMG1_III"/>
    <property type="match status" value="1"/>
</dbReference>
<gene>
    <name evidence="4" type="ORF">BmR1_04g07425</name>
</gene>
<proteinExistence type="inferred from homology"/>
<dbReference type="GO" id="GO:0004610">
    <property type="term" value="F:phosphoacetylglucosamine mutase activity"/>
    <property type="evidence" value="ECO:0007669"/>
    <property type="project" value="UniProtKB-EC"/>
</dbReference>
<dbReference type="GeneID" id="24426128"/>
<dbReference type="GO" id="GO:0005975">
    <property type="term" value="P:carbohydrate metabolic process"/>
    <property type="evidence" value="ECO:0007669"/>
    <property type="project" value="InterPro"/>
</dbReference>
<dbReference type="OrthoDB" id="1928at2759"/>
<comment type="similarity">
    <text evidence="1">Belongs to the phosphohexose mutase family.</text>
</comment>
<evidence type="ECO:0000313" key="5">
    <source>
        <dbReference type="Proteomes" id="UP000002899"/>
    </source>
</evidence>
<feature type="domain" description="Phosphoacetylglucosamine mutase AMG1" evidence="3">
    <location>
        <begin position="314"/>
        <end position="441"/>
    </location>
</feature>
<dbReference type="Gene3D" id="3.40.120.10">
    <property type="entry name" value="Alpha-D-Glucose-1,6-Bisphosphate, subunit A, domain 3"/>
    <property type="match status" value="3"/>
</dbReference>
<feature type="domain" description="Alpha-D-phosphohexomutase alpha/beta/alpha" evidence="2">
    <location>
        <begin position="68"/>
        <end position="107"/>
    </location>
</feature>
<name>I7ISJ7_BABMR</name>
<reference evidence="4 5" key="1">
    <citation type="journal article" date="2012" name="Nucleic Acids Res.">
        <title>Sequencing of the smallest Apicomplexan genome from the human pathogen Babesia microti.</title>
        <authorList>
            <person name="Cornillot E."/>
            <person name="Hadj-Kaddour K."/>
            <person name="Dassouli A."/>
            <person name="Noel B."/>
            <person name="Ranwez V."/>
            <person name="Vacherie B."/>
            <person name="Augagneur Y."/>
            <person name="Bres V."/>
            <person name="Duclos A."/>
            <person name="Randazzo S."/>
            <person name="Carcy B."/>
            <person name="Debierre-Grockiego F."/>
            <person name="Delbecq S."/>
            <person name="Moubri-Menage K."/>
            <person name="Shams-Eldin H."/>
            <person name="Usmani-Brown S."/>
            <person name="Bringaud F."/>
            <person name="Wincker P."/>
            <person name="Vivares C.P."/>
            <person name="Schwarz R.T."/>
            <person name="Schetters T.P."/>
            <person name="Krause P.J."/>
            <person name="Gorenflot A."/>
            <person name="Berry V."/>
            <person name="Barbe V."/>
            <person name="Ben Mamoun C."/>
        </authorList>
    </citation>
    <scope>NUCLEOTIDE SEQUENCE [LARGE SCALE GENOMIC DNA]</scope>
    <source>
        <strain evidence="4 5">RI</strain>
    </source>
</reference>
<organism evidence="4 5">
    <name type="scientific">Babesia microti (strain RI)</name>
    <dbReference type="NCBI Taxonomy" id="1133968"/>
    <lineage>
        <taxon>Eukaryota</taxon>
        <taxon>Sar</taxon>
        <taxon>Alveolata</taxon>
        <taxon>Apicomplexa</taxon>
        <taxon>Aconoidasida</taxon>
        <taxon>Piroplasmida</taxon>
        <taxon>Babesiidae</taxon>
        <taxon>Babesia</taxon>
    </lineage>
</organism>
<evidence type="ECO:0000259" key="3">
    <source>
        <dbReference type="Pfam" id="PF21404"/>
    </source>
</evidence>
<dbReference type="SUPFAM" id="SSF55957">
    <property type="entry name" value="Phosphoglucomutase, C-terminal domain"/>
    <property type="match status" value="1"/>
</dbReference>
<keyword evidence="4" id="KW-0413">Isomerase</keyword>
<evidence type="ECO:0000259" key="2">
    <source>
        <dbReference type="Pfam" id="PF02878"/>
    </source>
</evidence>
<dbReference type="AlphaFoldDB" id="I7ISJ7"/>
<dbReference type="KEGG" id="bmic:BmR1_04g07425"/>
<dbReference type="SUPFAM" id="SSF53738">
    <property type="entry name" value="Phosphoglucomutase, first 3 domains"/>
    <property type="match status" value="1"/>
</dbReference>
<dbReference type="EC" id="5.4.2.3" evidence="4"/>
<dbReference type="InterPro" id="IPR016055">
    <property type="entry name" value="A-D-PHexomutase_a/b/a-I/II/III"/>
</dbReference>
<dbReference type="InterPro" id="IPR036900">
    <property type="entry name" value="A-D-PHexomutase_C_sf"/>
</dbReference>
<dbReference type="VEuPathDB" id="PiroplasmaDB:BmR1_04g07425"/>
<accession>I7ISJ7</accession>
<dbReference type="GO" id="GO:0006048">
    <property type="term" value="P:UDP-N-acetylglucosamine biosynthetic process"/>
    <property type="evidence" value="ECO:0007669"/>
    <property type="project" value="TreeGrafter"/>
</dbReference>